<feature type="transmembrane region" description="Helical" evidence="8">
    <location>
        <begin position="307"/>
        <end position="324"/>
    </location>
</feature>
<dbReference type="InterPro" id="IPR038731">
    <property type="entry name" value="RgtA/B/C-like"/>
</dbReference>
<organism evidence="10 11">
    <name type="scientific">Dyadobacter jejuensis</name>
    <dbReference type="NCBI Taxonomy" id="1082580"/>
    <lineage>
        <taxon>Bacteria</taxon>
        <taxon>Pseudomonadati</taxon>
        <taxon>Bacteroidota</taxon>
        <taxon>Cytophagia</taxon>
        <taxon>Cytophagales</taxon>
        <taxon>Spirosomataceae</taxon>
        <taxon>Dyadobacter</taxon>
    </lineage>
</organism>
<feature type="transmembrane region" description="Helical" evidence="8">
    <location>
        <begin position="330"/>
        <end position="348"/>
    </location>
</feature>
<dbReference type="GO" id="GO:0005886">
    <property type="term" value="C:plasma membrane"/>
    <property type="evidence" value="ECO:0007669"/>
    <property type="project" value="UniProtKB-SubCell"/>
</dbReference>
<dbReference type="GO" id="GO:0016763">
    <property type="term" value="F:pentosyltransferase activity"/>
    <property type="evidence" value="ECO:0007669"/>
    <property type="project" value="TreeGrafter"/>
</dbReference>
<dbReference type="RefSeq" id="WP_109673053.1">
    <property type="nucleotide sequence ID" value="NZ_QGDT01000001.1"/>
</dbReference>
<gene>
    <name evidence="10" type="ORF">CLV98_101634</name>
</gene>
<feature type="transmembrane region" description="Helical" evidence="8">
    <location>
        <begin position="208"/>
        <end position="227"/>
    </location>
</feature>
<dbReference type="PANTHER" id="PTHR33908:SF3">
    <property type="entry name" value="UNDECAPRENYL PHOSPHATE-ALPHA-4-AMINO-4-DEOXY-L-ARABINOSE ARABINOSYL TRANSFERASE"/>
    <property type="match status" value="1"/>
</dbReference>
<dbReference type="Pfam" id="PF13231">
    <property type="entry name" value="PMT_2"/>
    <property type="match status" value="1"/>
</dbReference>
<feature type="transmembrane region" description="Helical" evidence="8">
    <location>
        <begin position="360"/>
        <end position="380"/>
    </location>
</feature>
<name>A0A316AUS7_9BACT</name>
<evidence type="ECO:0000256" key="5">
    <source>
        <dbReference type="ARBA" id="ARBA00022692"/>
    </source>
</evidence>
<dbReference type="PANTHER" id="PTHR33908">
    <property type="entry name" value="MANNOSYLTRANSFERASE YKCB-RELATED"/>
    <property type="match status" value="1"/>
</dbReference>
<evidence type="ECO:0000256" key="4">
    <source>
        <dbReference type="ARBA" id="ARBA00022679"/>
    </source>
</evidence>
<protein>
    <submittedName>
        <fullName evidence="10">4-amino-4-deoxy-L-arabinose transferase-like glycosyltransferase</fullName>
    </submittedName>
</protein>
<comment type="caution">
    <text evidence="10">The sequence shown here is derived from an EMBL/GenBank/DDBJ whole genome shotgun (WGS) entry which is preliminary data.</text>
</comment>
<dbReference type="OrthoDB" id="9178203at2"/>
<proteinExistence type="predicted"/>
<feature type="transmembrane region" description="Helical" evidence="8">
    <location>
        <begin position="386"/>
        <end position="404"/>
    </location>
</feature>
<feature type="transmembrane region" description="Helical" evidence="8">
    <location>
        <begin position="163"/>
        <end position="196"/>
    </location>
</feature>
<keyword evidence="3" id="KW-0328">Glycosyltransferase</keyword>
<comment type="subcellular location">
    <subcellularLocation>
        <location evidence="1">Cell membrane</location>
        <topology evidence="1">Multi-pass membrane protein</topology>
    </subcellularLocation>
</comment>
<keyword evidence="2" id="KW-1003">Cell membrane</keyword>
<evidence type="ECO:0000256" key="7">
    <source>
        <dbReference type="ARBA" id="ARBA00023136"/>
    </source>
</evidence>
<evidence type="ECO:0000259" key="9">
    <source>
        <dbReference type="Pfam" id="PF13231"/>
    </source>
</evidence>
<dbReference type="EMBL" id="QGDT01000001">
    <property type="protein sequence ID" value="PWJ60450.1"/>
    <property type="molecule type" value="Genomic_DNA"/>
</dbReference>
<dbReference type="GO" id="GO:0009103">
    <property type="term" value="P:lipopolysaccharide biosynthetic process"/>
    <property type="evidence" value="ECO:0007669"/>
    <property type="project" value="UniProtKB-ARBA"/>
</dbReference>
<keyword evidence="5 8" id="KW-0812">Transmembrane</keyword>
<dbReference type="AlphaFoldDB" id="A0A316AUS7"/>
<keyword evidence="4 10" id="KW-0808">Transferase</keyword>
<dbReference type="GO" id="GO:0010041">
    <property type="term" value="P:response to iron(III) ion"/>
    <property type="evidence" value="ECO:0007669"/>
    <property type="project" value="TreeGrafter"/>
</dbReference>
<feature type="transmembrane region" description="Helical" evidence="8">
    <location>
        <begin position="273"/>
        <end position="295"/>
    </location>
</feature>
<reference evidence="10 11" key="1">
    <citation type="submission" date="2018-03" db="EMBL/GenBank/DDBJ databases">
        <title>Genomic Encyclopedia of Archaeal and Bacterial Type Strains, Phase II (KMG-II): from individual species to whole genera.</title>
        <authorList>
            <person name="Goeker M."/>
        </authorList>
    </citation>
    <scope>NUCLEOTIDE SEQUENCE [LARGE SCALE GENOMIC DNA]</scope>
    <source>
        <strain evidence="10 11">DSM 100346</strain>
    </source>
</reference>
<feature type="transmembrane region" description="Helical" evidence="8">
    <location>
        <begin position="416"/>
        <end position="436"/>
    </location>
</feature>
<dbReference type="InterPro" id="IPR050297">
    <property type="entry name" value="LipidA_mod_glycosyltrf_83"/>
</dbReference>
<evidence type="ECO:0000256" key="1">
    <source>
        <dbReference type="ARBA" id="ARBA00004651"/>
    </source>
</evidence>
<evidence type="ECO:0000313" key="11">
    <source>
        <dbReference type="Proteomes" id="UP000245880"/>
    </source>
</evidence>
<evidence type="ECO:0000256" key="2">
    <source>
        <dbReference type="ARBA" id="ARBA00022475"/>
    </source>
</evidence>
<keyword evidence="6 8" id="KW-1133">Transmembrane helix</keyword>
<feature type="transmembrane region" description="Helical" evidence="8">
    <location>
        <begin position="12"/>
        <end position="31"/>
    </location>
</feature>
<evidence type="ECO:0000256" key="6">
    <source>
        <dbReference type="ARBA" id="ARBA00022989"/>
    </source>
</evidence>
<feature type="domain" description="Glycosyltransferase RgtA/B/C/D-like" evidence="9">
    <location>
        <begin position="64"/>
        <end position="224"/>
    </location>
</feature>
<evidence type="ECO:0000256" key="3">
    <source>
        <dbReference type="ARBA" id="ARBA00022676"/>
    </source>
</evidence>
<evidence type="ECO:0000256" key="8">
    <source>
        <dbReference type="SAM" id="Phobius"/>
    </source>
</evidence>
<keyword evidence="11" id="KW-1185">Reference proteome</keyword>
<dbReference type="Proteomes" id="UP000245880">
    <property type="component" value="Unassembled WGS sequence"/>
</dbReference>
<evidence type="ECO:0000313" key="10">
    <source>
        <dbReference type="EMBL" id="PWJ60450.1"/>
    </source>
</evidence>
<accession>A0A316AUS7</accession>
<keyword evidence="7 8" id="KW-0472">Membrane</keyword>
<sequence length="549" mass="62031">MGPSDGQRLNIFGLLLIVAILFNLPALWLPIIEPDGALYATIAKKMVRDGDWLNMYGNGSDWLDKPHFPFWVTALSYSVFGINSFAYKLPAFLFWLLGLRFTYLTGNLLYNRRVAEVAVLIQATALHTVLANFDVRAEPYLTTTIIGAVYYMLLLDRDSSGKALVMAAFFTAAALMTKGLFVLITIGAGWGIYWLVTAQWKFLVDWRWWAWLALSFIFILPELYALYVQFDMHPEKLVFGKYEVSGIRFFFWDSQFGRFFNTGPIKGSGDPTFFVHTTLWAFLPWTLGLLAALFYKLRPSLKDEPRRWVLLGSVAVTFLLFSLSKFQLPHYIIICFPYMAIITANGLVQLDLHARLRGLIISQNIIFGLVVGLVLALSYWVGLPHWPWLIVGALLAIGAVLVGKRANGLEAIMVKGMVTFCLISGFLFFIFYPFLFKYQSGSEVAKQIKDDWAGLPIGTYDSFSYAFEFYAPGEVQLLDQQADLAAFLETKPALLYTSKAIADSLTAAGLKTQLITDSEHFHITRLKGKFLNPKTRTSTLEARRLLLIE</sequence>